<dbReference type="PANTHER" id="PTHR35186">
    <property type="entry name" value="ANK_REP_REGION DOMAIN-CONTAINING PROTEIN"/>
    <property type="match status" value="1"/>
</dbReference>
<evidence type="ECO:0000313" key="4">
    <source>
        <dbReference type="Proteomes" id="UP000183809"/>
    </source>
</evidence>
<organism evidence="3 4">
    <name type="scientific">Diplodia corticola</name>
    <dbReference type="NCBI Taxonomy" id="236234"/>
    <lineage>
        <taxon>Eukaryota</taxon>
        <taxon>Fungi</taxon>
        <taxon>Dikarya</taxon>
        <taxon>Ascomycota</taxon>
        <taxon>Pezizomycotina</taxon>
        <taxon>Dothideomycetes</taxon>
        <taxon>Dothideomycetes incertae sedis</taxon>
        <taxon>Botryosphaeriales</taxon>
        <taxon>Botryosphaeriaceae</taxon>
        <taxon>Diplodia</taxon>
    </lineage>
</organism>
<dbReference type="STRING" id="236234.A0A1J9S9G4"/>
<dbReference type="Pfam" id="PF24476">
    <property type="entry name" value="DUF7580"/>
    <property type="match status" value="1"/>
</dbReference>
<feature type="compositionally biased region" description="Polar residues" evidence="1">
    <location>
        <begin position="438"/>
        <end position="452"/>
    </location>
</feature>
<gene>
    <name evidence="3" type="ORF">BKCO1_1100023</name>
</gene>
<sequence>MAEVAGLVLSGIPLLVAGVNMILHGVSSAERYFKYLVPLQSLYEALLGEELIYRNMLQGLLNGWVDEHEMKILLSNPNGDAWKSPKLEEDLKNRLGISYNVYRLRMERMSRIVEEIKKLLKLGPDGRKVQINERNKFRHEYKRLKFSLKKKDYDGLVASMKENNQFLLTLTGQTLDLQCSGGRRKRRLPDFSTIQKCANHVYNTLCASFQCGCRDAHGIGLLLEMRKLSKSSRHERVEPLIFGIIFSYSLREFPTPQQTPWALEAAELRIFEPAEQTPQTTDTTQPSTSRTVRFQEECSVTTSSSAPNQFSGLALITDICAELQRAQKWQQGKYVGLLKDNTTAQKLALFSPSSPIVCQRSQELRSLRNILWEPISAAKQQFSRERRLRLAVTLATSLLQLYCTPWINEKWGNDDIVFLGVDVGNSFDQPFIKRKPSQDASQATIDRSQPSRRASEQGVRNRPLFDLGVLLIELCFGEPFEKLRQPFQSPESGGQAIMSDYLVVERLVDKVYEEGGDRYGHAVRRCIRCEFDSRSNDLSDERFREAVYDKVVALLEEDLYDFHNDP</sequence>
<dbReference type="PANTHER" id="PTHR35186:SF4">
    <property type="entry name" value="PRION-INHIBITION AND PROPAGATION HELO DOMAIN-CONTAINING PROTEIN"/>
    <property type="match status" value="1"/>
</dbReference>
<dbReference type="EMBL" id="MNUE01000011">
    <property type="protein sequence ID" value="OJD36532.1"/>
    <property type="molecule type" value="Genomic_DNA"/>
</dbReference>
<dbReference type="InterPro" id="IPR056002">
    <property type="entry name" value="DUF7580"/>
</dbReference>
<dbReference type="RefSeq" id="XP_020132792.1">
    <property type="nucleotide sequence ID" value="XM_020270377.1"/>
</dbReference>
<proteinExistence type="predicted"/>
<dbReference type="Proteomes" id="UP000183809">
    <property type="component" value="Unassembled WGS sequence"/>
</dbReference>
<evidence type="ECO:0000259" key="2">
    <source>
        <dbReference type="Pfam" id="PF24476"/>
    </source>
</evidence>
<keyword evidence="4" id="KW-1185">Reference proteome</keyword>
<accession>A0A1J9S9G4</accession>
<dbReference type="AlphaFoldDB" id="A0A1J9S9G4"/>
<name>A0A1J9S9G4_9PEZI</name>
<protein>
    <recommendedName>
        <fullName evidence="2">DUF7580 domain-containing protein</fullName>
    </recommendedName>
</protein>
<dbReference type="GeneID" id="31010636"/>
<reference evidence="3 4" key="1">
    <citation type="submission" date="2016-10" db="EMBL/GenBank/DDBJ databases">
        <title>Proteomics and genomics reveal pathogen-plant mechanisms compatible with a hemibiotrophic lifestyle of Diplodia corticola.</title>
        <authorList>
            <person name="Fernandes I."/>
            <person name="De Jonge R."/>
            <person name="Van De Peer Y."/>
            <person name="Devreese B."/>
            <person name="Alves A."/>
            <person name="Esteves A.C."/>
        </authorList>
    </citation>
    <scope>NUCLEOTIDE SEQUENCE [LARGE SCALE GENOMIC DNA]</scope>
    <source>
        <strain evidence="3 4">CBS 112549</strain>
    </source>
</reference>
<dbReference type="OrthoDB" id="3565018at2759"/>
<evidence type="ECO:0000256" key="1">
    <source>
        <dbReference type="SAM" id="MobiDB-lite"/>
    </source>
</evidence>
<evidence type="ECO:0000313" key="3">
    <source>
        <dbReference type="EMBL" id="OJD36532.1"/>
    </source>
</evidence>
<comment type="caution">
    <text evidence="3">The sequence shown here is derived from an EMBL/GenBank/DDBJ whole genome shotgun (WGS) entry which is preliminary data.</text>
</comment>
<feature type="domain" description="DUF7580" evidence="2">
    <location>
        <begin position="193"/>
        <end position="560"/>
    </location>
</feature>
<feature type="region of interest" description="Disordered" evidence="1">
    <location>
        <begin position="432"/>
        <end position="458"/>
    </location>
</feature>